<evidence type="ECO:0000313" key="2">
    <source>
        <dbReference type="EMBL" id="MFC6397310.1"/>
    </source>
</evidence>
<gene>
    <name evidence="2" type="ORF">ACFP57_10000</name>
</gene>
<dbReference type="EMBL" id="JBHSUA010000019">
    <property type="protein sequence ID" value="MFC6397310.1"/>
    <property type="molecule type" value="Genomic_DNA"/>
</dbReference>
<accession>A0ABW1X1S5</accession>
<comment type="caution">
    <text evidence="2">The sequence shown here is derived from an EMBL/GenBank/DDBJ whole genome shotgun (WGS) entry which is preliminary data.</text>
</comment>
<dbReference type="Proteomes" id="UP001596266">
    <property type="component" value="Unassembled WGS sequence"/>
</dbReference>
<keyword evidence="3" id="KW-1185">Reference proteome</keyword>
<protein>
    <submittedName>
        <fullName evidence="2">Uncharacterized protein</fullName>
    </submittedName>
</protein>
<name>A0ABW1X1S5_9ACTN</name>
<dbReference type="RefSeq" id="WP_343886559.1">
    <property type="nucleotide sequence ID" value="NZ_BAAAKI010000016.1"/>
</dbReference>
<evidence type="ECO:0000313" key="3">
    <source>
        <dbReference type="Proteomes" id="UP001596266"/>
    </source>
</evidence>
<sequence>MGAVDALDEFVEVELSGLRRTALLLTGSWTRADRAIEDALVTLLRRGTDFADGPRAVTAVRREMVAALSCADSLVDSTAVRAVKGPAQDPSDRLLTALASLPVQQRAAVVLGWFAKASDAEVQAALGVVDAAALKKESIANLRAELTRTGDQLVLEDELADGSFARPSDPPSDPPRSPSEPPRSPSDPPRSPSDPPRSPSLSRGDA</sequence>
<reference evidence="3" key="1">
    <citation type="journal article" date="2019" name="Int. J. Syst. Evol. Microbiol.">
        <title>The Global Catalogue of Microorganisms (GCM) 10K type strain sequencing project: providing services to taxonomists for standard genome sequencing and annotation.</title>
        <authorList>
            <consortium name="The Broad Institute Genomics Platform"/>
            <consortium name="The Broad Institute Genome Sequencing Center for Infectious Disease"/>
            <person name="Wu L."/>
            <person name="Ma J."/>
        </authorList>
    </citation>
    <scope>NUCLEOTIDE SEQUENCE [LARGE SCALE GENOMIC DNA]</scope>
    <source>
        <strain evidence="3">CGMCC 1.15277</strain>
    </source>
</reference>
<dbReference type="Gene3D" id="1.20.140.160">
    <property type="match status" value="1"/>
</dbReference>
<proteinExistence type="predicted"/>
<evidence type="ECO:0000256" key="1">
    <source>
        <dbReference type="SAM" id="MobiDB-lite"/>
    </source>
</evidence>
<feature type="region of interest" description="Disordered" evidence="1">
    <location>
        <begin position="159"/>
        <end position="206"/>
    </location>
</feature>
<organism evidence="2 3">
    <name type="scientific">Luteococcus sanguinis</name>
    <dbReference type="NCBI Taxonomy" id="174038"/>
    <lineage>
        <taxon>Bacteria</taxon>
        <taxon>Bacillati</taxon>
        <taxon>Actinomycetota</taxon>
        <taxon>Actinomycetes</taxon>
        <taxon>Propionibacteriales</taxon>
        <taxon>Propionibacteriaceae</taxon>
        <taxon>Luteococcus</taxon>
    </lineage>
</organism>
<feature type="compositionally biased region" description="Pro residues" evidence="1">
    <location>
        <begin position="168"/>
        <end position="198"/>
    </location>
</feature>